<reference evidence="2 3" key="1">
    <citation type="submission" date="2020-04" db="EMBL/GenBank/DDBJ databases">
        <title>Perkinsus olseni comparative genomics.</title>
        <authorList>
            <person name="Bogema D.R."/>
        </authorList>
    </citation>
    <scope>NUCLEOTIDE SEQUENCE [LARGE SCALE GENOMIC DNA]</scope>
    <source>
        <strain evidence="2">00978-12</strain>
    </source>
</reference>
<comment type="caution">
    <text evidence="2">The sequence shown here is derived from an EMBL/GenBank/DDBJ whole genome shotgun (WGS) entry which is preliminary data.</text>
</comment>
<keyword evidence="2" id="KW-0418">Kinase</keyword>
<dbReference type="GO" id="GO:0016301">
    <property type="term" value="F:kinase activity"/>
    <property type="evidence" value="ECO:0007669"/>
    <property type="project" value="UniProtKB-KW"/>
</dbReference>
<dbReference type="OrthoDB" id="8194935at2759"/>
<keyword evidence="2" id="KW-0808">Transferase</keyword>
<feature type="compositionally biased region" description="Pro residues" evidence="1">
    <location>
        <begin position="312"/>
        <end position="327"/>
    </location>
</feature>
<dbReference type="EMBL" id="JABANP010000448">
    <property type="protein sequence ID" value="KAF4682245.1"/>
    <property type="molecule type" value="Genomic_DNA"/>
</dbReference>
<organism evidence="2 3">
    <name type="scientific">Perkinsus olseni</name>
    <name type="common">Perkinsus atlanticus</name>
    <dbReference type="NCBI Taxonomy" id="32597"/>
    <lineage>
        <taxon>Eukaryota</taxon>
        <taxon>Sar</taxon>
        <taxon>Alveolata</taxon>
        <taxon>Perkinsozoa</taxon>
        <taxon>Perkinsea</taxon>
        <taxon>Perkinsida</taxon>
        <taxon>Perkinsidae</taxon>
        <taxon>Perkinsus</taxon>
    </lineage>
</organism>
<name>A0A7J6NEB5_PEROL</name>
<feature type="non-terminal residue" evidence="2">
    <location>
        <position position="550"/>
    </location>
</feature>
<feature type="region of interest" description="Disordered" evidence="1">
    <location>
        <begin position="281"/>
        <end position="327"/>
    </location>
</feature>
<evidence type="ECO:0000313" key="2">
    <source>
        <dbReference type="EMBL" id="KAF4682245.1"/>
    </source>
</evidence>
<evidence type="ECO:0000256" key="1">
    <source>
        <dbReference type="SAM" id="MobiDB-lite"/>
    </source>
</evidence>
<proteinExistence type="predicted"/>
<evidence type="ECO:0000313" key="3">
    <source>
        <dbReference type="Proteomes" id="UP000541610"/>
    </source>
</evidence>
<dbReference type="Proteomes" id="UP000541610">
    <property type="component" value="Unassembled WGS sequence"/>
</dbReference>
<accession>A0A7J6NEB5</accession>
<feature type="region of interest" description="Disordered" evidence="1">
    <location>
        <begin position="243"/>
        <end position="266"/>
    </location>
</feature>
<protein>
    <submittedName>
        <fullName evidence="2">Casein kinase I isoform delta</fullName>
    </submittedName>
</protein>
<gene>
    <name evidence="2" type="primary">CSNK1D_4</name>
    <name evidence="2" type="ORF">FOZ60_010823</name>
</gene>
<sequence>GAVWVIRPDFTQQDQIVVGHECRQLLASTVDPKADTEITPSSLHVMCHQTTTRFSTTSSGLNDVSINYHQVNRTTTTADIPVTLLDNPETPEGRCCIKIPWKHPTSRPPPNFKAAYAKDCAITRRLSDEQQRPYAEAIDALVRDDIVEERSAPSCTHYVMALPLFGAEKPTHLCSVCLDAGEFNECVDVSAVGGNGEGSLWFLLLAWRTAPFYEMPFGFGHSPHGLRSSLNWPRRQWEREVKLKAGQKAAPNDVAGDNQMVGSDGPLLEFDVPVDAEDEVTATVGDPNSGDDQEEHDESSLTIKAPSTRPAKPVPLGDPPQEEPLPVPSSIDLVLYVDDLCRRGQQPATVAQQGGYVKWKLCRHGSDVSDPKVFNNFSPCPTATYRSVLGYQVEIGSDVILFRYEDFRNTMATWLCGLSLQQPVLRHVEISKGIFIYCDAARETSVQKKLILTDSAINLHGLRKTSSAKAKLGRFEQLPLKIVEDIIQDLNKQGIQAAGSPQLDECHRPLYPSVITEVLLTLPTTFCFAASPRDAPQGRVNTIEDDALGD</sequence>
<dbReference type="AlphaFoldDB" id="A0A7J6NEB5"/>